<dbReference type="Proteomes" id="UP001223144">
    <property type="component" value="Unassembled WGS sequence"/>
</dbReference>
<gene>
    <name evidence="2" type="ORF">QCN29_04470</name>
</gene>
<dbReference type="Pfam" id="PF00550">
    <property type="entry name" value="PP-binding"/>
    <property type="match status" value="1"/>
</dbReference>
<evidence type="ECO:0000313" key="3">
    <source>
        <dbReference type="Proteomes" id="UP001223144"/>
    </source>
</evidence>
<evidence type="ECO:0000313" key="2">
    <source>
        <dbReference type="EMBL" id="MDH2388053.1"/>
    </source>
</evidence>
<dbReference type="Gene3D" id="1.10.1200.10">
    <property type="entry name" value="ACP-like"/>
    <property type="match status" value="1"/>
</dbReference>
<dbReference type="RefSeq" id="WP_279926353.1">
    <property type="nucleotide sequence ID" value="NZ_JARWBG010000003.1"/>
</dbReference>
<organism evidence="2 3">
    <name type="scientific">Streptomyces chengmaiensis</name>
    <dbReference type="NCBI Taxonomy" id="3040919"/>
    <lineage>
        <taxon>Bacteria</taxon>
        <taxon>Bacillati</taxon>
        <taxon>Actinomycetota</taxon>
        <taxon>Actinomycetes</taxon>
        <taxon>Kitasatosporales</taxon>
        <taxon>Streptomycetaceae</taxon>
        <taxon>Streptomyces</taxon>
    </lineage>
</organism>
<dbReference type="InterPro" id="IPR036736">
    <property type="entry name" value="ACP-like_sf"/>
</dbReference>
<dbReference type="InterPro" id="IPR009081">
    <property type="entry name" value="PP-bd_ACP"/>
</dbReference>
<keyword evidence="3" id="KW-1185">Reference proteome</keyword>
<evidence type="ECO:0000259" key="1">
    <source>
        <dbReference type="Pfam" id="PF00550"/>
    </source>
</evidence>
<proteinExistence type="predicted"/>
<accession>A0ABT6HIH5</accession>
<comment type="caution">
    <text evidence="2">The sequence shown here is derived from an EMBL/GenBank/DDBJ whole genome shotgun (WGS) entry which is preliminary data.</text>
</comment>
<dbReference type="SUPFAM" id="SSF47336">
    <property type="entry name" value="ACP-like"/>
    <property type="match status" value="1"/>
</dbReference>
<sequence>MNPNANTVSVADAAEFCSLVTEELGVALTPQDLDRPLDDFPEWDSVYLLRLVTVVESVTGRRIPVADLIEAATFRQMHEAVVRA</sequence>
<name>A0ABT6HIH5_9ACTN</name>
<dbReference type="EMBL" id="JARWBG010000003">
    <property type="protein sequence ID" value="MDH2388053.1"/>
    <property type="molecule type" value="Genomic_DNA"/>
</dbReference>
<reference evidence="2 3" key="1">
    <citation type="submission" date="2023-04" db="EMBL/GenBank/DDBJ databases">
        <title>Streptomyces chengmaiensis sp. nov. isolated from the stem of mangrove plant in Hainan.</title>
        <authorList>
            <person name="Huang X."/>
            <person name="Zhou S."/>
            <person name="Chu X."/>
            <person name="Xie Y."/>
            <person name="Lin Y."/>
        </authorList>
    </citation>
    <scope>NUCLEOTIDE SEQUENCE [LARGE SCALE GENOMIC DNA]</scope>
    <source>
        <strain evidence="2 3">HNM0663</strain>
    </source>
</reference>
<protein>
    <submittedName>
        <fullName evidence="2">Acyl carrier protein</fullName>
    </submittedName>
</protein>
<feature type="domain" description="Carrier" evidence="1">
    <location>
        <begin position="16"/>
        <end position="77"/>
    </location>
</feature>